<dbReference type="Proteomes" id="UP000053327">
    <property type="component" value="Unassembled WGS sequence"/>
</dbReference>
<evidence type="ECO:0000256" key="1">
    <source>
        <dbReference type="SAM" id="MobiDB-lite"/>
    </source>
</evidence>
<organism evidence="2 3">
    <name type="scientific">Plasmodium vivax (strain Brazil I)</name>
    <dbReference type="NCBI Taxonomy" id="1033975"/>
    <lineage>
        <taxon>Eukaryota</taxon>
        <taxon>Sar</taxon>
        <taxon>Alveolata</taxon>
        <taxon>Apicomplexa</taxon>
        <taxon>Aconoidasida</taxon>
        <taxon>Haemosporida</taxon>
        <taxon>Plasmodiidae</taxon>
        <taxon>Plasmodium</taxon>
        <taxon>Plasmodium (Plasmodium)</taxon>
    </lineage>
</organism>
<feature type="compositionally biased region" description="Basic and acidic residues" evidence="1">
    <location>
        <begin position="1"/>
        <end position="11"/>
    </location>
</feature>
<feature type="region of interest" description="Disordered" evidence="1">
    <location>
        <begin position="1"/>
        <end position="45"/>
    </location>
</feature>
<dbReference type="AlphaFoldDB" id="A0A0J9VB75"/>
<evidence type="ECO:0000313" key="3">
    <source>
        <dbReference type="Proteomes" id="UP000053327"/>
    </source>
</evidence>
<reference evidence="2 3" key="1">
    <citation type="submission" date="2011-08" db="EMBL/GenBank/DDBJ databases">
        <title>The Genome Sequence of Plasmodium vivax Brazil I.</title>
        <authorList>
            <consortium name="The Broad Institute Genome Sequencing Platform"/>
            <consortium name="The Broad Institute Genome Sequencing Center for Infectious Disease"/>
            <person name="Neafsey D."/>
            <person name="Carlton J."/>
            <person name="Barnwell J."/>
            <person name="Collins W."/>
            <person name="Escalante A."/>
            <person name="Mullikin J."/>
            <person name="Saul A."/>
            <person name="Guigo R."/>
            <person name="Camara F."/>
            <person name="Young S.K."/>
            <person name="Zeng Q."/>
            <person name="Gargeya S."/>
            <person name="Fitzgerald M."/>
            <person name="Haas B."/>
            <person name="Abouelleil A."/>
            <person name="Alvarado L."/>
            <person name="Arachchi H.M."/>
            <person name="Berlin A."/>
            <person name="Brown A."/>
            <person name="Chapman S.B."/>
            <person name="Chen Z."/>
            <person name="Dunbar C."/>
            <person name="Freedman E."/>
            <person name="Gearin G."/>
            <person name="Gellesch M."/>
            <person name="Goldberg J."/>
            <person name="Griggs A."/>
            <person name="Gujja S."/>
            <person name="Heiman D."/>
            <person name="Howarth C."/>
            <person name="Larson L."/>
            <person name="Lui A."/>
            <person name="MacDonald P.J.P."/>
            <person name="Montmayeur A."/>
            <person name="Murphy C."/>
            <person name="Neiman D."/>
            <person name="Pearson M."/>
            <person name="Priest M."/>
            <person name="Roberts A."/>
            <person name="Saif S."/>
            <person name="Shea T."/>
            <person name="Shenoy N."/>
            <person name="Sisk P."/>
            <person name="Stolte C."/>
            <person name="Sykes S."/>
            <person name="Wortman J."/>
            <person name="Nusbaum C."/>
            <person name="Birren B."/>
        </authorList>
    </citation>
    <scope>NUCLEOTIDE SEQUENCE [LARGE SCALE GENOMIC DNA]</scope>
    <source>
        <strain evidence="2 3">Brazil I</strain>
    </source>
</reference>
<evidence type="ECO:0000313" key="2">
    <source>
        <dbReference type="EMBL" id="KMZ83358.1"/>
    </source>
</evidence>
<gene>
    <name evidence="2" type="ORF">PVBG_06352</name>
</gene>
<sequence>MDARAAAERIARQRGNTPSDSEAKSRETSDGMIPFGPSNLNGKSQAAENVGNMLRNRFGWNTNNMSNINGGDIRLYDYASESFNPYSGGAEEHYIGYHPA</sequence>
<proteinExistence type="predicted"/>
<dbReference type="EMBL" id="KQ234923">
    <property type="protein sequence ID" value="KMZ83358.1"/>
    <property type="molecule type" value="Genomic_DNA"/>
</dbReference>
<name>A0A0J9VB75_PLAV1</name>
<protein>
    <submittedName>
        <fullName evidence="2">Uncharacterized protein</fullName>
    </submittedName>
</protein>
<accession>A0A0J9VB75</accession>